<evidence type="ECO:0000313" key="2">
    <source>
        <dbReference type="Proteomes" id="UP000006247"/>
    </source>
</evidence>
<evidence type="ECO:0000313" key="1">
    <source>
        <dbReference type="EMBL" id="EEG27640.1"/>
    </source>
</evidence>
<organism evidence="1 2">
    <name type="scientific">Corynebacterium matruchotii ATCC 33806</name>
    <dbReference type="NCBI Taxonomy" id="566549"/>
    <lineage>
        <taxon>Bacteria</taxon>
        <taxon>Bacillati</taxon>
        <taxon>Actinomycetota</taxon>
        <taxon>Actinomycetes</taxon>
        <taxon>Mycobacteriales</taxon>
        <taxon>Corynebacteriaceae</taxon>
        <taxon>Corynebacterium</taxon>
    </lineage>
</organism>
<dbReference type="EMBL" id="ACEB01000012">
    <property type="protein sequence ID" value="EEG27640.1"/>
    <property type="molecule type" value="Genomic_DNA"/>
</dbReference>
<dbReference type="Proteomes" id="UP000006247">
    <property type="component" value="Unassembled WGS sequence"/>
</dbReference>
<accession>C0E1J0</accession>
<reference evidence="1 2" key="1">
    <citation type="submission" date="2009-01" db="EMBL/GenBank/DDBJ databases">
        <authorList>
            <person name="Fulton L."/>
            <person name="Clifton S."/>
            <person name="Chinwalla A.T."/>
            <person name="Mitreva M."/>
            <person name="Sodergren E."/>
            <person name="Weinstock G."/>
            <person name="Clifton S."/>
            <person name="Dooling D.J."/>
            <person name="Fulton B."/>
            <person name="Minx P."/>
            <person name="Pepin K.H."/>
            <person name="Johnson M."/>
            <person name="Bhonagiri V."/>
            <person name="Nash W.E."/>
            <person name="Mardis E.R."/>
            <person name="Wilson R.K."/>
        </authorList>
    </citation>
    <scope>NUCLEOTIDE SEQUENCE [LARGE SCALE GENOMIC DNA]</scope>
    <source>
        <strain evidence="1 2">ATCC 33806</strain>
    </source>
</reference>
<proteinExistence type="predicted"/>
<sequence>MVCLGWLVVVVSSCLRVVGVSRETLVLLYDVPRMSMCFT</sequence>
<gene>
    <name evidence="1" type="ORF">CORMATOL_00841</name>
</gene>
<dbReference type="AlphaFoldDB" id="C0E1J0"/>
<name>C0E1J0_9CORY</name>
<protein>
    <submittedName>
        <fullName evidence="1">Uncharacterized protein</fullName>
    </submittedName>
</protein>
<comment type="caution">
    <text evidence="1">The sequence shown here is derived from an EMBL/GenBank/DDBJ whole genome shotgun (WGS) entry which is preliminary data.</text>
</comment>
<dbReference type="HOGENOM" id="CLU_3308187_0_0_11"/>